<keyword evidence="1" id="KW-0285">Flavoprotein</keyword>
<gene>
    <name evidence="4" type="ORF">Q9L42_007710</name>
</gene>
<evidence type="ECO:0000259" key="3">
    <source>
        <dbReference type="PROSITE" id="PS50902"/>
    </source>
</evidence>
<dbReference type="Gene3D" id="3.40.50.360">
    <property type="match status" value="1"/>
</dbReference>
<evidence type="ECO:0000313" key="5">
    <source>
        <dbReference type="Proteomes" id="UP001225378"/>
    </source>
</evidence>
<keyword evidence="5" id="KW-1185">Reference proteome</keyword>
<organism evidence="4 5">
    <name type="scientific">Methylomarinum roseum</name>
    <dbReference type="NCBI Taxonomy" id="3067653"/>
    <lineage>
        <taxon>Bacteria</taxon>
        <taxon>Pseudomonadati</taxon>
        <taxon>Pseudomonadota</taxon>
        <taxon>Gammaproteobacteria</taxon>
        <taxon>Methylococcales</taxon>
        <taxon>Methylococcaceae</taxon>
        <taxon>Methylomarinum</taxon>
    </lineage>
</organism>
<dbReference type="Pfam" id="PF00258">
    <property type="entry name" value="Flavodoxin_1"/>
    <property type="match status" value="1"/>
</dbReference>
<dbReference type="KEGG" id="mech:Q9L42_007710"/>
<proteinExistence type="predicted"/>
<sequence length="45" mass="5134">MGDYKAPQLKTEKYLLVIVSTYGEGDPPDNARDLYDFCSVNGRRH</sequence>
<feature type="domain" description="Flavodoxin-like" evidence="3">
    <location>
        <begin position="1"/>
        <end position="45"/>
    </location>
</feature>
<dbReference type="SUPFAM" id="SSF52218">
    <property type="entry name" value="Flavoproteins"/>
    <property type="match status" value="1"/>
</dbReference>
<dbReference type="RefSeq" id="WP_349432527.1">
    <property type="nucleotide sequence ID" value="NZ_CP157743.1"/>
</dbReference>
<keyword evidence="2" id="KW-0288">FMN</keyword>
<protein>
    <submittedName>
        <fullName evidence="4">Flavodoxin domain-containing protein</fullName>
    </submittedName>
</protein>
<accession>A0AAU7NZH2</accession>
<name>A0AAU7NZH2_9GAMM</name>
<evidence type="ECO:0000313" key="4">
    <source>
        <dbReference type="EMBL" id="XBS22001.1"/>
    </source>
</evidence>
<reference evidence="4 5" key="1">
    <citation type="journal article" date="2024" name="Microbiology">
        <title>Methylomarinum rosea sp. nov., a novel halophilic methanotrophic bacterium from the hypersaline Lake Elton.</title>
        <authorList>
            <person name="Suleimanov R.Z."/>
            <person name="Oshkin I.Y."/>
            <person name="Danilova O.V."/>
            <person name="Suzina N.E."/>
            <person name="Dedysh S.N."/>
        </authorList>
    </citation>
    <scope>NUCLEOTIDE SEQUENCE [LARGE SCALE GENOMIC DNA]</scope>
    <source>
        <strain evidence="4 5">Ch1-1</strain>
    </source>
</reference>
<evidence type="ECO:0000256" key="1">
    <source>
        <dbReference type="ARBA" id="ARBA00022630"/>
    </source>
</evidence>
<dbReference type="Proteomes" id="UP001225378">
    <property type="component" value="Chromosome"/>
</dbReference>
<dbReference type="InterPro" id="IPR029039">
    <property type="entry name" value="Flavoprotein-like_sf"/>
</dbReference>
<evidence type="ECO:0000256" key="2">
    <source>
        <dbReference type="ARBA" id="ARBA00022643"/>
    </source>
</evidence>
<dbReference type="EMBL" id="CP157743">
    <property type="protein sequence ID" value="XBS22001.1"/>
    <property type="molecule type" value="Genomic_DNA"/>
</dbReference>
<dbReference type="AlphaFoldDB" id="A0AAU7NZH2"/>
<dbReference type="InterPro" id="IPR008254">
    <property type="entry name" value="Flavodoxin/NO_synth"/>
</dbReference>
<dbReference type="GO" id="GO:0010181">
    <property type="term" value="F:FMN binding"/>
    <property type="evidence" value="ECO:0007669"/>
    <property type="project" value="InterPro"/>
</dbReference>
<dbReference type="PROSITE" id="PS50902">
    <property type="entry name" value="FLAVODOXIN_LIKE"/>
    <property type="match status" value="1"/>
</dbReference>